<dbReference type="NCBIfam" id="NF004846">
    <property type="entry name" value="PRK06197.1"/>
    <property type="match status" value="1"/>
</dbReference>
<dbReference type="Pfam" id="PF00106">
    <property type="entry name" value="adh_short"/>
    <property type="match status" value="1"/>
</dbReference>
<dbReference type="RefSeq" id="WP_136547722.1">
    <property type="nucleotide sequence ID" value="NZ_CP031093.1"/>
</dbReference>
<dbReference type="EMBL" id="CP031093">
    <property type="protein sequence ID" value="QCF25442.1"/>
    <property type="molecule type" value="Genomic_DNA"/>
</dbReference>
<dbReference type="AlphaFoldDB" id="A0A4P7XGW5"/>
<evidence type="ECO:0000256" key="2">
    <source>
        <dbReference type="ARBA" id="ARBA00023002"/>
    </source>
</evidence>
<evidence type="ECO:0000256" key="3">
    <source>
        <dbReference type="RuleBase" id="RU000363"/>
    </source>
</evidence>
<dbReference type="CDD" id="cd05327">
    <property type="entry name" value="retinol-DH_like_SDR_c_like"/>
    <property type="match status" value="1"/>
</dbReference>
<dbReference type="PANTHER" id="PTHR24320:SF148">
    <property type="entry name" value="NAD(P)-BINDING ROSSMANN-FOLD SUPERFAMILY PROTEIN"/>
    <property type="match status" value="1"/>
</dbReference>
<sequence>MKWTPDDMPSQKGRTALVTGANSGIGLEAARALAQKGAHVILGCRNADRAADAVVDIHRSAPHAVLETLHLDLSSQASVAKAAAQVREHHKKLDLLINNAGVMWLPRSLTEDGFEMHLGTNHFGHFALTGLLLDLMVEVEGSRVVTISSLAHRSGRISFRDPTLTHGYNRARSYAQSKVANLIFAQELQRHLSKRGAKTVSVACHPGLANTNLANVGLIGQSPLKLGSLIKQAMPFVTQSAESGALPTLYAATAPEVEAGGYYGPNRLFETIGTPGRARISRYAQDPGIGRRLWDLSVALTGVDYSPRLHASGGPQGG</sequence>
<dbReference type="InterPro" id="IPR002347">
    <property type="entry name" value="SDR_fam"/>
</dbReference>
<comment type="similarity">
    <text evidence="1 3">Belongs to the short-chain dehydrogenases/reductases (SDR) family.</text>
</comment>
<dbReference type="OrthoDB" id="109589at2"/>
<evidence type="ECO:0000256" key="1">
    <source>
        <dbReference type="ARBA" id="ARBA00006484"/>
    </source>
</evidence>
<evidence type="ECO:0000313" key="4">
    <source>
        <dbReference type="EMBL" id="QCF25442.1"/>
    </source>
</evidence>
<name>A0A4P7XGW5_9ALTE</name>
<dbReference type="SUPFAM" id="SSF51735">
    <property type="entry name" value="NAD(P)-binding Rossmann-fold domains"/>
    <property type="match status" value="1"/>
</dbReference>
<keyword evidence="2" id="KW-0560">Oxidoreductase</keyword>
<organism evidence="4 5">
    <name type="scientific">Hydrocarboniclastica marina</name>
    <dbReference type="NCBI Taxonomy" id="2259620"/>
    <lineage>
        <taxon>Bacteria</taxon>
        <taxon>Pseudomonadati</taxon>
        <taxon>Pseudomonadota</taxon>
        <taxon>Gammaproteobacteria</taxon>
        <taxon>Alteromonadales</taxon>
        <taxon>Alteromonadaceae</taxon>
        <taxon>Hydrocarboniclastica</taxon>
    </lineage>
</organism>
<dbReference type="KEGG" id="hmi:soil367_05580"/>
<evidence type="ECO:0000313" key="5">
    <source>
        <dbReference type="Proteomes" id="UP000298049"/>
    </source>
</evidence>
<reference evidence="4 5" key="1">
    <citation type="submission" date="2018-07" db="EMBL/GenBank/DDBJ databases">
        <title>Marsedoiliclastica nanhaica gen. nov. sp. nov., a novel marine hydrocarbonoclastic bacterium isolated from an in-situ enriched hydrocarbon-degrading consortium in deep-sea sediment.</title>
        <authorList>
            <person name="Dong C."/>
            <person name="Ma T."/>
            <person name="Liu R."/>
            <person name="Shao Z."/>
        </authorList>
    </citation>
    <scope>NUCLEOTIDE SEQUENCE [LARGE SCALE GENOMIC DNA]</scope>
    <source>
        <strain evidence="5">soil36-7</strain>
    </source>
</reference>
<dbReference type="Proteomes" id="UP000298049">
    <property type="component" value="Chromosome"/>
</dbReference>
<protein>
    <submittedName>
        <fullName evidence="4">SDR family NAD(P)-dependent oxidoreductase</fullName>
    </submittedName>
</protein>
<gene>
    <name evidence="4" type="ORF">soil367_05580</name>
</gene>
<accession>A0A4P7XGW5</accession>
<dbReference type="InterPro" id="IPR036291">
    <property type="entry name" value="NAD(P)-bd_dom_sf"/>
</dbReference>
<proteinExistence type="inferred from homology"/>
<keyword evidence="5" id="KW-1185">Reference proteome</keyword>
<dbReference type="PANTHER" id="PTHR24320">
    <property type="entry name" value="RETINOL DEHYDROGENASE"/>
    <property type="match status" value="1"/>
</dbReference>
<dbReference type="GO" id="GO:0016491">
    <property type="term" value="F:oxidoreductase activity"/>
    <property type="evidence" value="ECO:0007669"/>
    <property type="project" value="UniProtKB-KW"/>
</dbReference>
<dbReference type="PRINTS" id="PR00081">
    <property type="entry name" value="GDHRDH"/>
</dbReference>
<dbReference type="PRINTS" id="PR00080">
    <property type="entry name" value="SDRFAMILY"/>
</dbReference>
<dbReference type="Gene3D" id="3.40.50.720">
    <property type="entry name" value="NAD(P)-binding Rossmann-like Domain"/>
    <property type="match status" value="1"/>
</dbReference>